<dbReference type="EMBL" id="BMFY01000004">
    <property type="protein sequence ID" value="GGA11699.1"/>
    <property type="molecule type" value="Genomic_DNA"/>
</dbReference>
<feature type="region of interest" description="Disordered" evidence="1">
    <location>
        <begin position="1"/>
        <end position="39"/>
    </location>
</feature>
<evidence type="ECO:0000256" key="1">
    <source>
        <dbReference type="SAM" id="MobiDB-lite"/>
    </source>
</evidence>
<proteinExistence type="predicted"/>
<keyword evidence="4" id="KW-1185">Reference proteome</keyword>
<evidence type="ECO:0000259" key="2">
    <source>
        <dbReference type="Pfam" id="PF07179"/>
    </source>
</evidence>
<name>A0A8J2XK52_9MICO</name>
<reference evidence="3" key="2">
    <citation type="submission" date="2020-09" db="EMBL/GenBank/DDBJ databases">
        <authorList>
            <person name="Sun Q."/>
            <person name="Zhou Y."/>
        </authorList>
    </citation>
    <scope>NUCLEOTIDE SEQUENCE</scope>
    <source>
        <strain evidence="3">CGMCC 1.12785</strain>
    </source>
</reference>
<organism evidence="3 4">
    <name type="scientific">Sediminivirga luteola</name>
    <dbReference type="NCBI Taxonomy" id="1774748"/>
    <lineage>
        <taxon>Bacteria</taxon>
        <taxon>Bacillati</taxon>
        <taxon>Actinomycetota</taxon>
        <taxon>Actinomycetes</taxon>
        <taxon>Micrococcales</taxon>
        <taxon>Brevibacteriaceae</taxon>
        <taxon>Sediminivirga</taxon>
    </lineage>
</organism>
<comment type="caution">
    <text evidence="3">The sequence shown here is derived from an EMBL/GenBank/DDBJ whole genome shotgun (WGS) entry which is preliminary data.</text>
</comment>
<dbReference type="AlphaFoldDB" id="A0A8J2XK52"/>
<dbReference type="InterPro" id="IPR009839">
    <property type="entry name" value="SseB_N"/>
</dbReference>
<dbReference type="Proteomes" id="UP000616114">
    <property type="component" value="Unassembled WGS sequence"/>
</dbReference>
<reference evidence="3" key="1">
    <citation type="journal article" date="2014" name="Int. J. Syst. Evol. Microbiol.">
        <title>Complete genome sequence of Corynebacterium casei LMG S-19264T (=DSM 44701T), isolated from a smear-ripened cheese.</title>
        <authorList>
            <consortium name="US DOE Joint Genome Institute (JGI-PGF)"/>
            <person name="Walter F."/>
            <person name="Albersmeier A."/>
            <person name="Kalinowski J."/>
            <person name="Ruckert C."/>
        </authorList>
    </citation>
    <scope>NUCLEOTIDE SEQUENCE</scope>
    <source>
        <strain evidence="3">CGMCC 1.12785</strain>
    </source>
</reference>
<gene>
    <name evidence="3" type="ORF">GCM10011333_13180</name>
</gene>
<protein>
    <recommendedName>
        <fullName evidence="2">SseB protein N-terminal domain-containing protein</fullName>
    </recommendedName>
</protein>
<dbReference type="Pfam" id="PF07179">
    <property type="entry name" value="SseB"/>
    <property type="match status" value="1"/>
</dbReference>
<dbReference type="RefSeq" id="WP_188550122.1">
    <property type="nucleotide sequence ID" value="NZ_BMFY01000004.1"/>
</dbReference>
<accession>A0A8J2XK52</accession>
<evidence type="ECO:0000313" key="3">
    <source>
        <dbReference type="EMBL" id="GGA11699.1"/>
    </source>
</evidence>
<evidence type="ECO:0000313" key="4">
    <source>
        <dbReference type="Proteomes" id="UP000616114"/>
    </source>
</evidence>
<feature type="domain" description="SseB protein N-terminal" evidence="2">
    <location>
        <begin position="46"/>
        <end position="171"/>
    </location>
</feature>
<sequence>MSPEPEPGPAGRTPKADSAGVPWAGRTLESHPFAGDTGEPDAALAAALRGAAGEEGRFDPAAHRAVVNAFTPARVYAPILAELGEAGEGHAGLTAEKSAEMAMVTLAAEDGRAVAPAFSGIPELAAWNGQARPVPVEARRLALAAVDEGSQLVVVDPGSPHAFLIRRPALWLLAQGRAGQWRPAWANPAVADAVAAAARAEDWIDGVSLRPGSHRVTVSGPELAVVVTPGGPVPPEGMERLRMRLAADAVIGEAVDSLAIALAPGAR</sequence>